<organism evidence="1 2">
    <name type="scientific">Acetohalobium arabaticum (strain ATCC 49924 / DSM 5501 / Z-7288)</name>
    <dbReference type="NCBI Taxonomy" id="574087"/>
    <lineage>
        <taxon>Bacteria</taxon>
        <taxon>Bacillati</taxon>
        <taxon>Bacillota</taxon>
        <taxon>Clostridia</taxon>
        <taxon>Halanaerobiales</taxon>
        <taxon>Halobacteroidaceae</taxon>
        <taxon>Acetohalobium</taxon>
    </lineage>
</organism>
<gene>
    <name evidence="1" type="ordered locus">Acear_2196</name>
</gene>
<evidence type="ECO:0000313" key="1">
    <source>
        <dbReference type="EMBL" id="ADL13682.1"/>
    </source>
</evidence>
<evidence type="ECO:0000313" key="2">
    <source>
        <dbReference type="Proteomes" id="UP000001661"/>
    </source>
</evidence>
<name>D9QTW1_ACEAZ</name>
<proteinExistence type="predicted"/>
<dbReference type="eggNOG" id="ENOG50308CJ">
    <property type="taxonomic scope" value="Bacteria"/>
</dbReference>
<dbReference type="OrthoDB" id="3034544at2"/>
<dbReference type="STRING" id="574087.Acear_2196"/>
<dbReference type="AlphaFoldDB" id="D9QTW1"/>
<dbReference type="KEGG" id="aar:Acear_2196"/>
<accession>D9QTW1</accession>
<dbReference type="EMBL" id="CP002105">
    <property type="protein sequence ID" value="ADL13682.1"/>
    <property type="molecule type" value="Genomic_DNA"/>
</dbReference>
<sequence length="219" mass="24053">MKLKKNANLLVITLLVGLMLTVGGTAVASTAFEGGFSGLIKTPTADVLPYNKATVGYHHTDRANLVLFNYGAYDNFELGLSNYWYDDEVRADDDLFLNAKLQLLEENNSQPAVSMGLVDEDFYAVASSNLDYDLRGHVGLGNGDFDGLFAGISKTINPVTISTKEENNLQMPVTTLMMEYIDQEFNVGAKFKLTSEFNFNLAVEDLSDLSAGINFNTQF</sequence>
<reference evidence="1 2" key="1">
    <citation type="journal article" date="2010" name="Stand. Genomic Sci.">
        <title>Complete genome sequence of Acetohalobium arabaticum type strain (Z-7288).</title>
        <authorList>
            <person name="Sikorski J."/>
            <person name="Lapidus A."/>
            <person name="Chertkov O."/>
            <person name="Lucas S."/>
            <person name="Copeland A."/>
            <person name="Glavina Del Rio T."/>
            <person name="Nolan M."/>
            <person name="Tice H."/>
            <person name="Cheng J.F."/>
            <person name="Han C."/>
            <person name="Brambilla E."/>
            <person name="Pitluck S."/>
            <person name="Liolios K."/>
            <person name="Ivanova N."/>
            <person name="Mavromatis K."/>
            <person name="Mikhailova N."/>
            <person name="Pati A."/>
            <person name="Bruce D."/>
            <person name="Detter C."/>
            <person name="Tapia R."/>
            <person name="Goodwin L."/>
            <person name="Chen A."/>
            <person name="Palaniappan K."/>
            <person name="Land M."/>
            <person name="Hauser L."/>
            <person name="Chang Y.J."/>
            <person name="Jeffries C.D."/>
            <person name="Rohde M."/>
            <person name="Goker M."/>
            <person name="Spring S."/>
            <person name="Woyke T."/>
            <person name="Bristow J."/>
            <person name="Eisen J.A."/>
            <person name="Markowitz V."/>
            <person name="Hugenholtz P."/>
            <person name="Kyrpides N.C."/>
            <person name="Klenk H.P."/>
        </authorList>
    </citation>
    <scope>NUCLEOTIDE SEQUENCE [LARGE SCALE GENOMIC DNA]</scope>
    <source>
        <strain evidence="2">ATCC 49924 / DSM 5501 / Z-7288</strain>
    </source>
</reference>
<protein>
    <submittedName>
        <fullName evidence="1">Uncharacterized protein</fullName>
    </submittedName>
</protein>
<dbReference type="RefSeq" id="WP_013279123.1">
    <property type="nucleotide sequence ID" value="NC_014378.1"/>
</dbReference>
<dbReference type="Proteomes" id="UP000001661">
    <property type="component" value="Chromosome"/>
</dbReference>
<keyword evidence="2" id="KW-1185">Reference proteome</keyword>
<dbReference type="HOGENOM" id="CLU_1319905_0_0_9"/>